<dbReference type="PANTHER" id="PTHR40448:SF1">
    <property type="entry name" value="TWO-COMPONENT SENSOR HISTIDINE KINASE"/>
    <property type="match status" value="1"/>
</dbReference>
<keyword evidence="1" id="KW-0472">Membrane</keyword>
<feature type="transmembrane region" description="Helical" evidence="1">
    <location>
        <begin position="112"/>
        <end position="138"/>
    </location>
</feature>
<gene>
    <name evidence="3" type="ORF">JFL75_20260</name>
</gene>
<reference evidence="3" key="1">
    <citation type="submission" date="2021-01" db="EMBL/GenBank/DDBJ databases">
        <title>Description of Breznakiella homolactica.</title>
        <authorList>
            <person name="Song Y."/>
            <person name="Brune A."/>
        </authorList>
    </citation>
    <scope>NUCLEOTIDE SEQUENCE</scope>
    <source>
        <strain evidence="3">RmG30</strain>
    </source>
</reference>
<sequence length="424" mass="48007">MVYPVIIIAAIFSLAMAVFFSSLTARYKTAVSLLIYVITCIIYMFLAFSGIPGISKFPMFVIPLIPTFICFKDNPFQKIFVVFTLITVALVLSAVSSILAQLLFPWNSGEYMLAYTVFFAFFCAASIVLTLVFLRRIFSKLFSYTGRRVWALYSLAPLTSFFLLREAIFGYFQIPPPYIQDIPSFLLMVVLILLSLSLVFLAIITTHDRTSVSFALKQAEEALSSSRDYYQMLNKTYEELRIMRHDYKYQLHALSGLLAEKKYAELETLLAGMERILDDTAIPDFSPNPVIGALASWYAGRCRKDGIDFRFRSMLPETPLIDNYDFCVVFGNLLENALDACLLLAPGIPRYIDTDIRCTETQVFIKVKNSFDGYIIEHNGELQTRKTSGGLGIRSIKAACGRYFGDYTTETADKEFTAYVLLNI</sequence>
<dbReference type="EMBL" id="CP067089">
    <property type="protein sequence ID" value="QQO09233.1"/>
    <property type="molecule type" value="Genomic_DNA"/>
</dbReference>
<feature type="transmembrane region" description="Helical" evidence="1">
    <location>
        <begin position="6"/>
        <end position="23"/>
    </location>
</feature>
<proteinExistence type="predicted"/>
<dbReference type="CDD" id="cd16935">
    <property type="entry name" value="HATPase_AgrC-ComD-like"/>
    <property type="match status" value="1"/>
</dbReference>
<feature type="transmembrane region" description="Helical" evidence="1">
    <location>
        <begin position="150"/>
        <end position="172"/>
    </location>
</feature>
<evidence type="ECO:0000256" key="1">
    <source>
        <dbReference type="SAM" id="Phobius"/>
    </source>
</evidence>
<feature type="transmembrane region" description="Helical" evidence="1">
    <location>
        <begin position="79"/>
        <end position="100"/>
    </location>
</feature>
<feature type="transmembrane region" description="Helical" evidence="1">
    <location>
        <begin position="184"/>
        <end position="204"/>
    </location>
</feature>
<keyword evidence="4" id="KW-1185">Reference proteome</keyword>
<dbReference type="Gene3D" id="3.30.565.10">
    <property type="entry name" value="Histidine kinase-like ATPase, C-terminal domain"/>
    <property type="match status" value="1"/>
</dbReference>
<dbReference type="GO" id="GO:0042802">
    <property type="term" value="F:identical protein binding"/>
    <property type="evidence" value="ECO:0007669"/>
    <property type="project" value="TreeGrafter"/>
</dbReference>
<feature type="domain" description="Sensor histidine kinase NatK-like C-terminal" evidence="2">
    <location>
        <begin position="324"/>
        <end position="422"/>
    </location>
</feature>
<dbReference type="Proteomes" id="UP000595917">
    <property type="component" value="Chromosome"/>
</dbReference>
<feature type="transmembrane region" description="Helical" evidence="1">
    <location>
        <begin position="30"/>
        <end position="48"/>
    </location>
</feature>
<dbReference type="InterPro" id="IPR032834">
    <property type="entry name" value="NatK-like_C"/>
</dbReference>
<evidence type="ECO:0000313" key="4">
    <source>
        <dbReference type="Proteomes" id="UP000595917"/>
    </source>
</evidence>
<evidence type="ECO:0000259" key="2">
    <source>
        <dbReference type="Pfam" id="PF14501"/>
    </source>
</evidence>
<dbReference type="AlphaFoldDB" id="A0A7T7XMW8"/>
<keyword evidence="1" id="KW-0812">Transmembrane</keyword>
<organism evidence="3 4">
    <name type="scientific">Breznakiella homolactica</name>
    <dbReference type="NCBI Taxonomy" id="2798577"/>
    <lineage>
        <taxon>Bacteria</taxon>
        <taxon>Pseudomonadati</taxon>
        <taxon>Spirochaetota</taxon>
        <taxon>Spirochaetia</taxon>
        <taxon>Spirochaetales</taxon>
        <taxon>Breznakiellaceae</taxon>
        <taxon>Breznakiella</taxon>
    </lineage>
</organism>
<accession>A0A7T7XMW8</accession>
<evidence type="ECO:0000313" key="3">
    <source>
        <dbReference type="EMBL" id="QQO09233.1"/>
    </source>
</evidence>
<dbReference type="KEGG" id="bhc:JFL75_20260"/>
<dbReference type="SUPFAM" id="SSF55874">
    <property type="entry name" value="ATPase domain of HSP90 chaperone/DNA topoisomerase II/histidine kinase"/>
    <property type="match status" value="1"/>
</dbReference>
<keyword evidence="1" id="KW-1133">Transmembrane helix</keyword>
<dbReference type="Pfam" id="PF14501">
    <property type="entry name" value="HATPase_c_5"/>
    <property type="match status" value="1"/>
</dbReference>
<dbReference type="PANTHER" id="PTHR40448">
    <property type="entry name" value="TWO-COMPONENT SENSOR HISTIDINE KINASE"/>
    <property type="match status" value="1"/>
</dbReference>
<dbReference type="RefSeq" id="WP_215626539.1">
    <property type="nucleotide sequence ID" value="NZ_CP067089.2"/>
</dbReference>
<name>A0A7T7XMW8_9SPIR</name>
<dbReference type="InterPro" id="IPR036890">
    <property type="entry name" value="HATPase_C_sf"/>
</dbReference>
<protein>
    <submittedName>
        <fullName evidence="3">GHKL domain-containing protein</fullName>
    </submittedName>
</protein>